<dbReference type="EMBL" id="BAAAQM010000051">
    <property type="protein sequence ID" value="GAA1994309.1"/>
    <property type="molecule type" value="Genomic_DNA"/>
</dbReference>
<sequence>MHRCATGERIVQVERLDGGITAEMRKLTIATPGADTRDMVLRTYVDPFAVEHAQDWLDREGTALTLLAGTDVPAPELVAVDPAAKQCEYPSRLMTHLAGQAVLDDEGLKARVPALARQLVAIHALQPTEQPRRYVALSTAVVPEAADAGVWAAAINVIRRPAPPFEGRFLHRDFQPGNMLFEVLDGLGEIDRISGIGGIGGPPSTPTAVRITGVADLAATSWGPPDLDVSHCSTNLALLHGPTWGQQFAAAYEQAGGVLAATDSERLYWRVLDALACSEEVQLVTQAWQKAGRAELTTRVAQQRLDSYVTALMDELG</sequence>
<dbReference type="InterPro" id="IPR002575">
    <property type="entry name" value="Aminoglycoside_PTrfase"/>
</dbReference>
<name>A0ABN2SXL4_9ACTN</name>
<evidence type="ECO:0000259" key="1">
    <source>
        <dbReference type="Pfam" id="PF01636"/>
    </source>
</evidence>
<feature type="domain" description="Aminoglycoside phosphotransferase" evidence="1">
    <location>
        <begin position="35"/>
        <end position="185"/>
    </location>
</feature>
<gene>
    <name evidence="2" type="ORF">GCM10009838_68250</name>
</gene>
<proteinExistence type="predicted"/>
<accession>A0ABN2SXL4</accession>
<dbReference type="InterPro" id="IPR011009">
    <property type="entry name" value="Kinase-like_dom_sf"/>
</dbReference>
<organism evidence="2 3">
    <name type="scientific">Catenulispora subtropica</name>
    <dbReference type="NCBI Taxonomy" id="450798"/>
    <lineage>
        <taxon>Bacteria</taxon>
        <taxon>Bacillati</taxon>
        <taxon>Actinomycetota</taxon>
        <taxon>Actinomycetes</taxon>
        <taxon>Catenulisporales</taxon>
        <taxon>Catenulisporaceae</taxon>
        <taxon>Catenulispora</taxon>
    </lineage>
</organism>
<dbReference type="RefSeq" id="WP_344661293.1">
    <property type="nucleotide sequence ID" value="NZ_BAAAQM010000051.1"/>
</dbReference>
<evidence type="ECO:0000313" key="2">
    <source>
        <dbReference type="EMBL" id="GAA1994309.1"/>
    </source>
</evidence>
<comment type="caution">
    <text evidence="2">The sequence shown here is derived from an EMBL/GenBank/DDBJ whole genome shotgun (WGS) entry which is preliminary data.</text>
</comment>
<evidence type="ECO:0000313" key="3">
    <source>
        <dbReference type="Proteomes" id="UP001499854"/>
    </source>
</evidence>
<dbReference type="Pfam" id="PF01636">
    <property type="entry name" value="APH"/>
    <property type="match status" value="1"/>
</dbReference>
<keyword evidence="3" id="KW-1185">Reference proteome</keyword>
<reference evidence="2 3" key="1">
    <citation type="journal article" date="2019" name="Int. J. Syst. Evol. Microbiol.">
        <title>The Global Catalogue of Microorganisms (GCM) 10K type strain sequencing project: providing services to taxonomists for standard genome sequencing and annotation.</title>
        <authorList>
            <consortium name="The Broad Institute Genomics Platform"/>
            <consortium name="The Broad Institute Genome Sequencing Center for Infectious Disease"/>
            <person name="Wu L."/>
            <person name="Ma J."/>
        </authorList>
    </citation>
    <scope>NUCLEOTIDE SEQUENCE [LARGE SCALE GENOMIC DNA]</scope>
    <source>
        <strain evidence="2 3">JCM 16013</strain>
    </source>
</reference>
<dbReference type="SUPFAM" id="SSF56112">
    <property type="entry name" value="Protein kinase-like (PK-like)"/>
    <property type="match status" value="1"/>
</dbReference>
<dbReference type="Gene3D" id="3.90.1200.10">
    <property type="match status" value="1"/>
</dbReference>
<dbReference type="Proteomes" id="UP001499854">
    <property type="component" value="Unassembled WGS sequence"/>
</dbReference>
<protein>
    <recommendedName>
        <fullName evidence="1">Aminoglycoside phosphotransferase domain-containing protein</fullName>
    </recommendedName>
</protein>